<evidence type="ECO:0000313" key="3">
    <source>
        <dbReference type="Proteomes" id="UP000017836"/>
    </source>
</evidence>
<feature type="compositionally biased region" description="Basic and acidic residues" evidence="1">
    <location>
        <begin position="82"/>
        <end position="115"/>
    </location>
</feature>
<protein>
    <submittedName>
        <fullName evidence="2">Uncharacterized protein</fullName>
    </submittedName>
</protein>
<keyword evidence="3" id="KW-1185">Reference proteome</keyword>
<reference evidence="3" key="1">
    <citation type="journal article" date="2013" name="Science">
        <title>The Amborella genome and the evolution of flowering plants.</title>
        <authorList>
            <consortium name="Amborella Genome Project"/>
        </authorList>
    </citation>
    <scope>NUCLEOTIDE SEQUENCE [LARGE SCALE GENOMIC DNA]</scope>
</reference>
<sequence length="115" mass="13103">MSFSFLKKGFSLDLGLDSFEQRKTSKRGYNLEVTHPFVCCRRTLPSPEALQRAKRGRAREQESETFAELCLVQSSRVLQMGREGEQERGDPLQRHSRGAGERDDRRASRGRDGGD</sequence>
<name>W1P0I6_AMBTC</name>
<dbReference type="HOGENOM" id="CLU_2112180_0_0_1"/>
<feature type="region of interest" description="Disordered" evidence="1">
    <location>
        <begin position="80"/>
        <end position="115"/>
    </location>
</feature>
<proteinExistence type="predicted"/>
<dbReference type="Proteomes" id="UP000017836">
    <property type="component" value="Unassembled WGS sequence"/>
</dbReference>
<organism evidence="2 3">
    <name type="scientific">Amborella trichopoda</name>
    <dbReference type="NCBI Taxonomy" id="13333"/>
    <lineage>
        <taxon>Eukaryota</taxon>
        <taxon>Viridiplantae</taxon>
        <taxon>Streptophyta</taxon>
        <taxon>Embryophyta</taxon>
        <taxon>Tracheophyta</taxon>
        <taxon>Spermatophyta</taxon>
        <taxon>Magnoliopsida</taxon>
        <taxon>Amborellales</taxon>
        <taxon>Amborellaceae</taxon>
        <taxon>Amborella</taxon>
    </lineage>
</organism>
<evidence type="ECO:0000313" key="2">
    <source>
        <dbReference type="EMBL" id="ERN00460.1"/>
    </source>
</evidence>
<evidence type="ECO:0000256" key="1">
    <source>
        <dbReference type="SAM" id="MobiDB-lite"/>
    </source>
</evidence>
<accession>W1P0I6</accession>
<gene>
    <name evidence="2" type="ORF">AMTR_s00100p00145230</name>
</gene>
<dbReference type="AlphaFoldDB" id="W1P0I6"/>
<dbReference type="EMBL" id="KI394904">
    <property type="protein sequence ID" value="ERN00460.1"/>
    <property type="molecule type" value="Genomic_DNA"/>
</dbReference>
<dbReference type="Gramene" id="ERN00460">
    <property type="protein sequence ID" value="ERN00460"/>
    <property type="gene ID" value="AMTR_s00100p00145230"/>
</dbReference>